<dbReference type="RefSeq" id="WP_262405144.1">
    <property type="nucleotide sequence ID" value="NZ_CAWQKC010000101.1"/>
</dbReference>
<sequence>MKAGIFIFLSKGMANSPRGLLSARKKRKWKVALIHEEISKE</sequence>
<dbReference type="EMBL" id="JAQMFO010000020">
    <property type="protein sequence ID" value="MDB6373044.1"/>
    <property type="molecule type" value="Genomic_DNA"/>
</dbReference>
<evidence type="ECO:0000313" key="1">
    <source>
        <dbReference type="EMBL" id="MDB6373044.1"/>
    </source>
</evidence>
<comment type="caution">
    <text evidence="1">The sequence shown here is derived from an EMBL/GenBank/DDBJ whole genome shotgun (WGS) entry which is preliminary data.</text>
</comment>
<proteinExistence type="predicted"/>
<evidence type="ECO:0000313" key="2">
    <source>
        <dbReference type="Proteomes" id="UP001212996"/>
    </source>
</evidence>
<name>A0AAW6BMQ7_9GAMM</name>
<dbReference type="Proteomes" id="UP001212996">
    <property type="component" value="Unassembled WGS sequence"/>
</dbReference>
<accession>A0AAW6BMQ7</accession>
<organism evidence="1 2">
    <name type="scientific">Photorhabdus bodei</name>
    <dbReference type="NCBI Taxonomy" id="2029681"/>
    <lineage>
        <taxon>Bacteria</taxon>
        <taxon>Pseudomonadati</taxon>
        <taxon>Pseudomonadota</taxon>
        <taxon>Gammaproteobacteria</taxon>
        <taxon>Enterobacterales</taxon>
        <taxon>Morganellaceae</taxon>
        <taxon>Photorhabdus</taxon>
    </lineage>
</organism>
<reference evidence="1" key="1">
    <citation type="submission" date="2023-01" db="EMBL/GenBank/DDBJ databases">
        <title>Genome sequencing of Photorhabdus bodei 09-20.</title>
        <authorList>
            <person name="Kalindamar S."/>
            <person name="Kumru S."/>
        </authorList>
    </citation>
    <scope>NUCLEOTIDE SEQUENCE</scope>
    <source>
        <strain evidence="1">09-20</strain>
    </source>
</reference>
<protein>
    <submittedName>
        <fullName evidence="1">Uncharacterized protein</fullName>
    </submittedName>
</protein>
<dbReference type="AlphaFoldDB" id="A0AAW6BMQ7"/>
<gene>
    <name evidence="1" type="ORF">PH362_14115</name>
</gene>